<accession>A0A854EGV0</accession>
<sequence>MSVSRILLGGAVRERRSAGDLDRALRQPLPLTCRAAVIPTTRRCGATTTALQLVSMMTRARRLPALIMSASPSPASAADHLPGSGTWPADESFETPRNSAQAQELIGTAPDGLTSCLRLPQAASPREPHEWAAARRRLVRFFDIAMMETAPLAPGLMLELAHHHHAIILMSPARRAEMERDRDTVAALRQRLASHGQATGSRVPRLIHAVAATSSRRPLIPPLQQGERLIPYDTVLAATGPGRTRAAGVLNARTARALAGIASDVVSSATPTPDGRAA</sequence>
<reference evidence="2 3" key="1">
    <citation type="submission" date="2016-12" db="EMBL/GenBank/DDBJ databases">
        <title>Genomic comparison of strains in the 'Actinomyces naeslundii' group.</title>
        <authorList>
            <person name="Mughal S.R."/>
            <person name="Do T."/>
            <person name="Gilbert S.C."/>
            <person name="Witherden E.A."/>
            <person name="Didelot X."/>
            <person name="Beighton D."/>
        </authorList>
    </citation>
    <scope>NUCLEOTIDE SEQUENCE [LARGE SCALE GENOMIC DNA]</scope>
    <source>
        <strain evidence="2 3">NCTC 10301</strain>
    </source>
</reference>
<proteinExistence type="predicted"/>
<dbReference type="AlphaFoldDB" id="A0A854EGV0"/>
<dbReference type="EMBL" id="MSRR01000009">
    <property type="protein sequence ID" value="OMG37219.1"/>
    <property type="molecule type" value="Genomic_DNA"/>
</dbReference>
<dbReference type="RefSeq" id="WP_043539074.1">
    <property type="nucleotide sequence ID" value="NZ_CP066049.1"/>
</dbReference>
<comment type="caution">
    <text evidence="2">The sequence shown here is derived from an EMBL/GenBank/DDBJ whole genome shotgun (WGS) entry which is preliminary data.</text>
</comment>
<evidence type="ECO:0000313" key="3">
    <source>
        <dbReference type="Proteomes" id="UP000187035"/>
    </source>
</evidence>
<evidence type="ECO:0000256" key="1">
    <source>
        <dbReference type="SAM" id="MobiDB-lite"/>
    </source>
</evidence>
<feature type="region of interest" description="Disordered" evidence="1">
    <location>
        <begin position="73"/>
        <end position="96"/>
    </location>
</feature>
<name>A0A854EGV0_ACTNA</name>
<gene>
    <name evidence="2" type="ORF">BKH33_04925</name>
</gene>
<dbReference type="GeneID" id="64256402"/>
<protein>
    <submittedName>
        <fullName evidence="2">Uncharacterized protein</fullName>
    </submittedName>
</protein>
<organism evidence="2 3">
    <name type="scientific">Actinomyces naeslundii</name>
    <dbReference type="NCBI Taxonomy" id="1655"/>
    <lineage>
        <taxon>Bacteria</taxon>
        <taxon>Bacillati</taxon>
        <taxon>Actinomycetota</taxon>
        <taxon>Actinomycetes</taxon>
        <taxon>Actinomycetales</taxon>
        <taxon>Actinomycetaceae</taxon>
        <taxon>Actinomyces</taxon>
    </lineage>
</organism>
<dbReference type="Proteomes" id="UP000187035">
    <property type="component" value="Unassembled WGS sequence"/>
</dbReference>
<evidence type="ECO:0000313" key="2">
    <source>
        <dbReference type="EMBL" id="OMG37219.1"/>
    </source>
</evidence>